<dbReference type="OrthoDB" id="6161136at2759"/>
<organism evidence="2 3">
    <name type="scientific">Candidula unifasciata</name>
    <dbReference type="NCBI Taxonomy" id="100452"/>
    <lineage>
        <taxon>Eukaryota</taxon>
        <taxon>Metazoa</taxon>
        <taxon>Spiralia</taxon>
        <taxon>Lophotrochozoa</taxon>
        <taxon>Mollusca</taxon>
        <taxon>Gastropoda</taxon>
        <taxon>Heterobranchia</taxon>
        <taxon>Euthyneura</taxon>
        <taxon>Panpulmonata</taxon>
        <taxon>Eupulmonata</taxon>
        <taxon>Stylommatophora</taxon>
        <taxon>Helicina</taxon>
        <taxon>Helicoidea</taxon>
        <taxon>Geomitridae</taxon>
        <taxon>Candidula</taxon>
    </lineage>
</organism>
<dbReference type="PROSITE" id="PS01285">
    <property type="entry name" value="FA58C_1"/>
    <property type="match status" value="1"/>
</dbReference>
<dbReference type="SMART" id="SM00231">
    <property type="entry name" value="FA58C"/>
    <property type="match status" value="2"/>
</dbReference>
<dbReference type="Proteomes" id="UP000678393">
    <property type="component" value="Unassembled WGS sequence"/>
</dbReference>
<reference evidence="2" key="1">
    <citation type="submission" date="2021-04" db="EMBL/GenBank/DDBJ databases">
        <authorList>
            <consortium name="Molecular Ecology Group"/>
        </authorList>
    </citation>
    <scope>NUCLEOTIDE SEQUENCE</scope>
</reference>
<dbReference type="PROSITE" id="PS50022">
    <property type="entry name" value="FA58C_3"/>
    <property type="match status" value="2"/>
</dbReference>
<gene>
    <name evidence="2" type="ORF">CUNI_LOCUS11937</name>
</gene>
<feature type="domain" description="F5/8 type C" evidence="1">
    <location>
        <begin position="68"/>
        <end position="201"/>
    </location>
</feature>
<dbReference type="InterPro" id="IPR000421">
    <property type="entry name" value="FA58C"/>
</dbReference>
<comment type="caution">
    <text evidence="2">The sequence shown here is derived from an EMBL/GenBank/DDBJ whole genome shotgun (WGS) entry which is preliminary data.</text>
</comment>
<dbReference type="Gene3D" id="2.60.120.260">
    <property type="entry name" value="Galactose-binding domain-like"/>
    <property type="match status" value="3"/>
</dbReference>
<dbReference type="SUPFAM" id="SSF49785">
    <property type="entry name" value="Galactose-binding domain-like"/>
    <property type="match status" value="2"/>
</dbReference>
<feature type="domain" description="F5/8 type C" evidence="1">
    <location>
        <begin position="216"/>
        <end position="385"/>
    </location>
</feature>
<dbReference type="AlphaFoldDB" id="A0A8S3ZAZ4"/>
<proteinExistence type="predicted"/>
<accession>A0A8S3ZAZ4</accession>
<dbReference type="PANTHER" id="PTHR24543:SF325">
    <property type="entry name" value="F5_8 TYPE C DOMAIN-CONTAINING PROTEIN"/>
    <property type="match status" value="1"/>
</dbReference>
<sequence length="386" mass="42516">MSLAKILAFISFCDIHCQIFDGVTVPDSSAVVYLPGEIQAHAVKIWPVEWSYGIAIQLELSGCPEDDCVPDNALSGPYFVDDRNFRASSELPGFESWNARLKPGRNQRQLSVWMPLTTETNPWIEVDLGKKRIVKGVTIAGDAAGNYVAGFNLLLSQSPGDPCITYMEPYGQPYIFSGAIPKGQLLTFDLVSSVEARVVRLLVLYWAGKAALKFDVLVCTSGCTAEPIIDKLPSSQISASDSDDYHDPSRSKLNTQRSGVLADAWRPLRPTVVDSSYIQADLGSVMQVTSVATQGSESESLWVTSYYLAFSTDGQTFRRYGGNVTFYTVANRVTVYNESVLYQGNFDGSTVVKNDLAQPVNARYVRLYPHSFQTAVAIRWEIYACA</sequence>
<evidence type="ECO:0000313" key="3">
    <source>
        <dbReference type="Proteomes" id="UP000678393"/>
    </source>
</evidence>
<dbReference type="Pfam" id="PF00754">
    <property type="entry name" value="F5_F8_type_C"/>
    <property type="match status" value="2"/>
</dbReference>
<feature type="non-terminal residue" evidence="2">
    <location>
        <position position="1"/>
    </location>
</feature>
<evidence type="ECO:0000313" key="2">
    <source>
        <dbReference type="EMBL" id="CAG5126379.1"/>
    </source>
</evidence>
<dbReference type="EMBL" id="CAJHNH020002343">
    <property type="protein sequence ID" value="CAG5126379.1"/>
    <property type="molecule type" value="Genomic_DNA"/>
</dbReference>
<name>A0A8S3ZAZ4_9EUPU</name>
<evidence type="ECO:0000259" key="1">
    <source>
        <dbReference type="PROSITE" id="PS50022"/>
    </source>
</evidence>
<dbReference type="PANTHER" id="PTHR24543">
    <property type="entry name" value="MULTICOPPER OXIDASE-RELATED"/>
    <property type="match status" value="1"/>
</dbReference>
<protein>
    <recommendedName>
        <fullName evidence="1">F5/8 type C domain-containing protein</fullName>
    </recommendedName>
</protein>
<dbReference type="InterPro" id="IPR008979">
    <property type="entry name" value="Galactose-bd-like_sf"/>
</dbReference>
<dbReference type="CDD" id="cd00057">
    <property type="entry name" value="FA58C"/>
    <property type="match status" value="1"/>
</dbReference>
<keyword evidence="3" id="KW-1185">Reference proteome</keyword>